<sequence>MVACADSKKENNHDTPAVTHKFDSIGANSKKTVDSIAKAKMEDTTRLSKTERLSISSLDTTLKAAGYEFTFSEVSKPAFEQNFRYSNPTSQKYHQLCVSIPVKKYPAVDCADTLEASQLKKHKAFIQVFPVVSEMVEGRKKMGKRFAFGTRKQFRLVDNMTYGEASNFHYFREIIQLNDHPYFVFFRQNWEGADYLMVSGKTGKDTHLNGVPQISPNKLYAFTTPYDAGTYHNFLGVELWQATATQLTKVFSLNIDVGSPWRSYWLDDQTIMVEIRKGSLDNYTYRYGKISLRKLPKSK</sequence>
<dbReference type="Proteomes" id="UP000004095">
    <property type="component" value="Unassembled WGS sequence"/>
</dbReference>
<evidence type="ECO:0000313" key="2">
    <source>
        <dbReference type="Proteomes" id="UP000004095"/>
    </source>
</evidence>
<keyword evidence="2" id="KW-1185">Reference proteome</keyword>
<accession>A1ZKV8</accession>
<reference evidence="1 2" key="1">
    <citation type="submission" date="2007-01" db="EMBL/GenBank/DDBJ databases">
        <authorList>
            <person name="Haygood M."/>
            <person name="Podell S."/>
            <person name="Anderson C."/>
            <person name="Hopkinson B."/>
            <person name="Roe K."/>
            <person name="Barbeau K."/>
            <person name="Gaasterland T."/>
            <person name="Ferriera S."/>
            <person name="Johnson J."/>
            <person name="Kravitz S."/>
            <person name="Beeson K."/>
            <person name="Sutton G."/>
            <person name="Rogers Y.-H."/>
            <person name="Friedman R."/>
            <person name="Frazier M."/>
            <person name="Venter J.C."/>
        </authorList>
    </citation>
    <scope>NUCLEOTIDE SEQUENCE [LARGE SCALE GENOMIC DNA]</scope>
    <source>
        <strain evidence="1 2">ATCC 23134</strain>
    </source>
</reference>
<proteinExistence type="predicted"/>
<organism evidence="1 2">
    <name type="scientific">Microscilla marina ATCC 23134</name>
    <dbReference type="NCBI Taxonomy" id="313606"/>
    <lineage>
        <taxon>Bacteria</taxon>
        <taxon>Pseudomonadati</taxon>
        <taxon>Bacteroidota</taxon>
        <taxon>Cytophagia</taxon>
        <taxon>Cytophagales</taxon>
        <taxon>Microscillaceae</taxon>
        <taxon>Microscilla</taxon>
    </lineage>
</organism>
<comment type="caution">
    <text evidence="1">The sequence shown here is derived from an EMBL/GenBank/DDBJ whole genome shotgun (WGS) entry which is preliminary data.</text>
</comment>
<dbReference type="eggNOG" id="ENOG5033MBC">
    <property type="taxonomic scope" value="Bacteria"/>
</dbReference>
<dbReference type="EMBL" id="AAWS01000013">
    <property type="protein sequence ID" value="EAY28924.1"/>
    <property type="molecule type" value="Genomic_DNA"/>
</dbReference>
<gene>
    <name evidence="1" type="ORF">M23134_00078</name>
</gene>
<protein>
    <submittedName>
        <fullName evidence="1">Uncharacterized protein</fullName>
    </submittedName>
</protein>
<evidence type="ECO:0000313" key="1">
    <source>
        <dbReference type="EMBL" id="EAY28924.1"/>
    </source>
</evidence>
<dbReference type="AlphaFoldDB" id="A1ZKV8"/>
<name>A1ZKV8_MICM2</name>